<feature type="chain" id="PRO_5011484214" evidence="1">
    <location>
        <begin position="19"/>
        <end position="175"/>
    </location>
</feature>
<reference evidence="3" key="1">
    <citation type="submission" date="2016-10" db="EMBL/GenBank/DDBJ databases">
        <authorList>
            <person name="Varghese N."/>
            <person name="Submissions S."/>
        </authorList>
    </citation>
    <scope>NUCLEOTIDE SEQUENCE [LARGE SCALE GENOMIC DNA]</scope>
    <source>
        <strain evidence="3">DSM 44796</strain>
    </source>
</reference>
<evidence type="ECO:0000313" key="2">
    <source>
        <dbReference type="EMBL" id="SDL47393.1"/>
    </source>
</evidence>
<name>A0A1G9KDI3_9PSEU</name>
<protein>
    <submittedName>
        <fullName evidence="2">Uncharacterized protein</fullName>
    </submittedName>
</protein>
<keyword evidence="1" id="KW-0732">Signal</keyword>
<accession>A0A1G9KDI3</accession>
<evidence type="ECO:0000313" key="3">
    <source>
        <dbReference type="Proteomes" id="UP000199682"/>
    </source>
</evidence>
<organism evidence="2 3">
    <name type="scientific">Lentzea albidocapillata subsp. violacea</name>
    <dbReference type="NCBI Taxonomy" id="128104"/>
    <lineage>
        <taxon>Bacteria</taxon>
        <taxon>Bacillati</taxon>
        <taxon>Actinomycetota</taxon>
        <taxon>Actinomycetes</taxon>
        <taxon>Pseudonocardiales</taxon>
        <taxon>Pseudonocardiaceae</taxon>
        <taxon>Lentzea</taxon>
    </lineage>
</organism>
<dbReference type="RefSeq" id="WP_090008526.1">
    <property type="nucleotide sequence ID" value="NZ_FNET01000011.1"/>
</dbReference>
<dbReference type="EMBL" id="FNET01000011">
    <property type="protein sequence ID" value="SDL47393.1"/>
    <property type="molecule type" value="Genomic_DNA"/>
</dbReference>
<dbReference type="Proteomes" id="UP000199682">
    <property type="component" value="Unassembled WGS sequence"/>
</dbReference>
<sequence length="175" mass="19304">MRSAAVLLAAAFLLAASAAPKQLADDDRRRIEQLAQRYFERRADKVTSLPWRPGFGVPTTEALAAQLSVDEARLERGRERRGAFPDGGYSRAHVTTTPRRVQVDQDGTVVLHLHEHTDLYFEKSTTVDHTGYGMPHVLIFTPSAAGWVLAAAMYPPGSVCKVPPETQFCGSRSER</sequence>
<proteinExistence type="predicted"/>
<dbReference type="AlphaFoldDB" id="A0A1G9KDI3"/>
<feature type="signal peptide" evidence="1">
    <location>
        <begin position="1"/>
        <end position="18"/>
    </location>
</feature>
<gene>
    <name evidence="2" type="ORF">SAMN04488074_111103</name>
</gene>
<evidence type="ECO:0000256" key="1">
    <source>
        <dbReference type="SAM" id="SignalP"/>
    </source>
</evidence>